<keyword evidence="3" id="KW-0813">Transport</keyword>
<evidence type="ECO:0000256" key="4">
    <source>
        <dbReference type="ARBA" id="ARBA00022496"/>
    </source>
</evidence>
<evidence type="ECO:0000256" key="3">
    <source>
        <dbReference type="ARBA" id="ARBA00022448"/>
    </source>
</evidence>
<dbReference type="PROSITE" id="PS50983">
    <property type="entry name" value="FE_B12_PBP"/>
    <property type="match status" value="1"/>
</dbReference>
<accession>A0ABX5KWY2</accession>
<keyword evidence="4" id="KW-0408">Iron</keyword>
<dbReference type="Gene3D" id="3.40.50.1980">
    <property type="entry name" value="Nitrogenase molybdenum iron protein domain"/>
    <property type="match status" value="2"/>
</dbReference>
<keyword evidence="9" id="KW-1185">Reference proteome</keyword>
<dbReference type="SUPFAM" id="SSF53807">
    <property type="entry name" value="Helical backbone' metal receptor"/>
    <property type="match status" value="1"/>
</dbReference>
<comment type="caution">
    <text evidence="8">The sequence shown here is derived from an EMBL/GenBank/DDBJ whole genome shotgun (WGS) entry which is preliminary data.</text>
</comment>
<name>A0ABX5KWY2_9BURK</name>
<evidence type="ECO:0000256" key="5">
    <source>
        <dbReference type="ARBA" id="ARBA00022729"/>
    </source>
</evidence>
<evidence type="ECO:0000313" key="9">
    <source>
        <dbReference type="Proteomes" id="UP000245712"/>
    </source>
</evidence>
<feature type="domain" description="Fe/B12 periplasmic-binding" evidence="7">
    <location>
        <begin position="42"/>
        <end position="319"/>
    </location>
</feature>
<dbReference type="PANTHER" id="PTHR30532:SF1">
    <property type="entry name" value="IRON(3+)-HYDROXAMATE-BINDING PROTEIN FHUD"/>
    <property type="match status" value="1"/>
</dbReference>
<dbReference type="PANTHER" id="PTHR30532">
    <property type="entry name" value="IRON III DICITRATE-BINDING PERIPLASMIC PROTEIN"/>
    <property type="match status" value="1"/>
</dbReference>
<reference evidence="8 9" key="1">
    <citation type="submission" date="2018-05" db="EMBL/GenBank/DDBJ databases">
        <title>Genomic Encyclopedia of Type Strains, Phase IV (KMG-V): Genome sequencing to study the core and pangenomes of soil and plant-associated prokaryotes.</title>
        <authorList>
            <person name="Whitman W."/>
        </authorList>
    </citation>
    <scope>NUCLEOTIDE SEQUENCE [LARGE SCALE GENOMIC DNA]</scope>
    <source>
        <strain evidence="8 9">SCZa-39</strain>
    </source>
</reference>
<feature type="signal peptide" evidence="6">
    <location>
        <begin position="1"/>
        <end position="27"/>
    </location>
</feature>
<evidence type="ECO:0000256" key="2">
    <source>
        <dbReference type="ARBA" id="ARBA00008814"/>
    </source>
</evidence>
<dbReference type="EMBL" id="QEOB01000003">
    <property type="protein sequence ID" value="PVX85590.1"/>
    <property type="molecule type" value="Genomic_DNA"/>
</dbReference>
<evidence type="ECO:0000256" key="6">
    <source>
        <dbReference type="SAM" id="SignalP"/>
    </source>
</evidence>
<organism evidence="8 9">
    <name type="scientific">Paraburkholderia unamae</name>
    <dbReference type="NCBI Taxonomy" id="219649"/>
    <lineage>
        <taxon>Bacteria</taxon>
        <taxon>Pseudomonadati</taxon>
        <taxon>Pseudomonadota</taxon>
        <taxon>Betaproteobacteria</taxon>
        <taxon>Burkholderiales</taxon>
        <taxon>Burkholderiaceae</taxon>
        <taxon>Paraburkholderia</taxon>
    </lineage>
</organism>
<dbReference type="PRINTS" id="PR01715">
    <property type="entry name" value="FERRIBNDNGPP"/>
</dbReference>
<dbReference type="Proteomes" id="UP000245712">
    <property type="component" value="Unassembled WGS sequence"/>
</dbReference>
<dbReference type="Pfam" id="PF01497">
    <property type="entry name" value="Peripla_BP_2"/>
    <property type="match status" value="1"/>
</dbReference>
<dbReference type="RefSeq" id="WP_116610129.1">
    <property type="nucleotide sequence ID" value="NZ_QEOB01000003.1"/>
</dbReference>
<keyword evidence="5 6" id="KW-0732">Signal</keyword>
<sequence>MSATTANPHRRRVLTALAALASPSGFAATLPRSPSPQRSPQRIVVLNWELTETLLALGRAPVGIPLPDWYTSGIVAPPLPPGVADVGLLYQPNFDVLLALAPDLLIVTPAHAALMTPLQRIAPTLTLGAYMSAARPFEALCTETSTMARVLDAPARATALIAATQHTFSAAADAIQDTPRHAARAVIVAEALDERHFRVYGAGSLFDAVLARIGLRNAANPRDAAGRTHSAPWQTNVTGSVTVALQRLFDAPHADILLVGPLHADLRAALNASPLWHALPAVRERRVTVLPVIAAFGGLVSMQRFAAAMPVARATLDNGGGGLA</sequence>
<keyword evidence="4" id="KW-0410">Iron transport</keyword>
<dbReference type="CDD" id="cd01146">
    <property type="entry name" value="FhuD"/>
    <property type="match status" value="1"/>
</dbReference>
<gene>
    <name evidence="8" type="ORF">C7402_103167</name>
</gene>
<evidence type="ECO:0000256" key="1">
    <source>
        <dbReference type="ARBA" id="ARBA00004196"/>
    </source>
</evidence>
<dbReference type="InterPro" id="IPR002491">
    <property type="entry name" value="ABC_transptr_periplasmic_BD"/>
</dbReference>
<proteinExistence type="inferred from homology"/>
<protein>
    <submittedName>
        <fullName evidence="8">Iron complex transport system substrate-binding protein</fullName>
    </submittedName>
</protein>
<keyword evidence="4" id="KW-0406">Ion transport</keyword>
<evidence type="ECO:0000259" key="7">
    <source>
        <dbReference type="PROSITE" id="PS50983"/>
    </source>
</evidence>
<evidence type="ECO:0000313" key="8">
    <source>
        <dbReference type="EMBL" id="PVX85590.1"/>
    </source>
</evidence>
<comment type="subcellular location">
    <subcellularLocation>
        <location evidence="1">Cell envelope</location>
    </subcellularLocation>
</comment>
<dbReference type="InterPro" id="IPR051313">
    <property type="entry name" value="Bact_iron-sidero_bind"/>
</dbReference>
<feature type="chain" id="PRO_5047545253" evidence="6">
    <location>
        <begin position="28"/>
        <end position="324"/>
    </location>
</feature>
<comment type="similarity">
    <text evidence="2">Belongs to the bacterial solute-binding protein 8 family.</text>
</comment>